<dbReference type="PANTHER" id="PTHR32089">
    <property type="entry name" value="METHYL-ACCEPTING CHEMOTAXIS PROTEIN MCPB"/>
    <property type="match status" value="1"/>
</dbReference>
<dbReference type="Pfam" id="PF00015">
    <property type="entry name" value="MCPsignal"/>
    <property type="match status" value="1"/>
</dbReference>
<evidence type="ECO:0000313" key="6">
    <source>
        <dbReference type="EMBL" id="MDC2890502.1"/>
    </source>
</evidence>
<name>A0ABT5FH27_9GAMM</name>
<keyword evidence="4" id="KW-1133">Transmembrane helix</keyword>
<dbReference type="Proteomes" id="UP001528411">
    <property type="component" value="Unassembled WGS sequence"/>
</dbReference>
<feature type="transmembrane region" description="Helical" evidence="4">
    <location>
        <begin position="36"/>
        <end position="53"/>
    </location>
</feature>
<dbReference type="PROSITE" id="PS50111">
    <property type="entry name" value="CHEMOTAXIS_TRANSDUC_2"/>
    <property type="match status" value="1"/>
</dbReference>
<evidence type="ECO:0000256" key="3">
    <source>
        <dbReference type="PROSITE-ProRule" id="PRU00284"/>
    </source>
</evidence>
<organism evidence="6 7">
    <name type="scientific">Psychrosphaera algicola</name>
    <dbReference type="NCBI Taxonomy" id="3023714"/>
    <lineage>
        <taxon>Bacteria</taxon>
        <taxon>Pseudomonadati</taxon>
        <taxon>Pseudomonadota</taxon>
        <taxon>Gammaproteobacteria</taxon>
        <taxon>Alteromonadales</taxon>
        <taxon>Pseudoalteromonadaceae</taxon>
        <taxon>Psychrosphaera</taxon>
    </lineage>
</organism>
<reference evidence="6 7" key="1">
    <citation type="submission" date="2023-01" db="EMBL/GenBank/DDBJ databases">
        <title>Psychrosphaera sp. nov., isolated from marine algae.</title>
        <authorList>
            <person name="Bayburt H."/>
            <person name="Choi B.J."/>
            <person name="Kim J.M."/>
            <person name="Choi D.G."/>
            <person name="Jeon C.O."/>
        </authorList>
    </citation>
    <scope>NUCLEOTIDE SEQUENCE [LARGE SCALE GENOMIC DNA]</scope>
    <source>
        <strain evidence="6 7">G1-22</strain>
    </source>
</reference>
<evidence type="ECO:0000313" key="7">
    <source>
        <dbReference type="Proteomes" id="UP001528411"/>
    </source>
</evidence>
<evidence type="ECO:0000256" key="2">
    <source>
        <dbReference type="ARBA" id="ARBA00023224"/>
    </source>
</evidence>
<dbReference type="EMBL" id="JAQOMS010000002">
    <property type="protein sequence ID" value="MDC2890502.1"/>
    <property type="molecule type" value="Genomic_DNA"/>
</dbReference>
<protein>
    <submittedName>
        <fullName evidence="6">Methyl-accepting chemotaxis protein</fullName>
    </submittedName>
</protein>
<dbReference type="PANTHER" id="PTHR32089:SF112">
    <property type="entry name" value="LYSOZYME-LIKE PROTEIN-RELATED"/>
    <property type="match status" value="1"/>
</dbReference>
<dbReference type="RefSeq" id="WP_272181683.1">
    <property type="nucleotide sequence ID" value="NZ_JAQOMS010000002.1"/>
</dbReference>
<accession>A0ABT5FH27</accession>
<keyword evidence="4" id="KW-0472">Membrane</keyword>
<feature type="transmembrane region" description="Helical" evidence="4">
    <location>
        <begin position="105"/>
        <end position="126"/>
    </location>
</feature>
<evidence type="ECO:0000256" key="1">
    <source>
        <dbReference type="ARBA" id="ARBA00004370"/>
    </source>
</evidence>
<comment type="subcellular location">
    <subcellularLocation>
        <location evidence="1">Membrane</location>
    </subcellularLocation>
</comment>
<keyword evidence="7" id="KW-1185">Reference proteome</keyword>
<feature type="transmembrane region" description="Helical" evidence="4">
    <location>
        <begin position="12"/>
        <end position="30"/>
    </location>
</feature>
<dbReference type="SUPFAM" id="SSF58104">
    <property type="entry name" value="Methyl-accepting chemotaxis protein (MCP) signaling domain"/>
    <property type="match status" value="1"/>
</dbReference>
<sequence length="381" mass="41891">MQYPWLRKANKTFIYVIISQLVFGLVIGLFNDSFTQALIIGGIIAAFPLLLLTQKPYETITRHCVAIAIQLATALHIHLAQGLTEIHFEIFSLLAILIFYRDWKVILTSVLVVAVHHVLFFILQLQNMPVYVFEAGHLAVYILVIHALFAVIEGCILMYIAKDSHDEGVAAYAVQNSIHQILAHSGKFDLTVPIPNQLPALNEYNRLIMSFKSLIEQTKNTANTALTATQQAVDTSTEMMAYSEQGTGQVESIARSVENMAMANSDISNRAKDVSDSAKSAQGSTLEIQETITHSHQTIRQLKEIISSTAGTIENLSSKCNRITEVMTSITAISDQTNLLALNAAIESARAGEHGRGFAVVADEVRQLATKTRENAQGLVK</sequence>
<evidence type="ECO:0000259" key="5">
    <source>
        <dbReference type="PROSITE" id="PS50111"/>
    </source>
</evidence>
<evidence type="ECO:0000256" key="4">
    <source>
        <dbReference type="SAM" id="Phobius"/>
    </source>
</evidence>
<keyword evidence="2 3" id="KW-0807">Transducer</keyword>
<comment type="caution">
    <text evidence="6">The sequence shown here is derived from an EMBL/GenBank/DDBJ whole genome shotgun (WGS) entry which is preliminary data.</text>
</comment>
<dbReference type="SMART" id="SM00283">
    <property type="entry name" value="MA"/>
    <property type="match status" value="1"/>
</dbReference>
<feature type="transmembrane region" description="Helical" evidence="4">
    <location>
        <begin position="138"/>
        <end position="160"/>
    </location>
</feature>
<dbReference type="Gene3D" id="1.10.287.950">
    <property type="entry name" value="Methyl-accepting chemotaxis protein"/>
    <property type="match status" value="1"/>
</dbReference>
<keyword evidence="4" id="KW-0812">Transmembrane</keyword>
<proteinExistence type="predicted"/>
<dbReference type="InterPro" id="IPR004089">
    <property type="entry name" value="MCPsignal_dom"/>
</dbReference>
<gene>
    <name evidence="6" type="ORF">PN838_19325</name>
</gene>
<feature type="domain" description="Methyl-accepting transducer" evidence="5">
    <location>
        <begin position="221"/>
        <end position="381"/>
    </location>
</feature>